<comment type="caution">
    <text evidence="1">The sequence shown here is derived from an EMBL/GenBank/DDBJ whole genome shotgun (WGS) entry which is preliminary data.</text>
</comment>
<organism evidence="1 2">
    <name type="scientific">Rosenbergiella australiborealis</name>
    <dbReference type="NCBI Taxonomy" id="1544696"/>
    <lineage>
        <taxon>Bacteria</taxon>
        <taxon>Pseudomonadati</taxon>
        <taxon>Pseudomonadota</taxon>
        <taxon>Gammaproteobacteria</taxon>
        <taxon>Enterobacterales</taxon>
        <taxon>Erwiniaceae</taxon>
        <taxon>Rosenbergiella</taxon>
    </lineage>
</organism>
<dbReference type="Proteomes" id="UP000786875">
    <property type="component" value="Unassembled WGS sequence"/>
</dbReference>
<accession>A0ABS5T6Q1</accession>
<reference evidence="1 2" key="1">
    <citation type="submission" date="2020-04" db="EMBL/GenBank/DDBJ databases">
        <title>Genome sequencing of Rosenbergiella species.</title>
        <authorList>
            <person name="Alvarez-Perez S."/>
            <person name="Lievens B."/>
        </authorList>
    </citation>
    <scope>NUCLEOTIDE SEQUENCE [LARGE SCALE GENOMIC DNA]</scope>
    <source>
        <strain evidence="1 2">CdVSA20.1</strain>
    </source>
</reference>
<evidence type="ECO:0000313" key="1">
    <source>
        <dbReference type="EMBL" id="MBT0728054.1"/>
    </source>
</evidence>
<proteinExistence type="predicted"/>
<protein>
    <recommendedName>
        <fullName evidence="3">WW domain-containing protein</fullName>
    </recommendedName>
</protein>
<dbReference type="EMBL" id="JABBFO010000012">
    <property type="protein sequence ID" value="MBT0728054.1"/>
    <property type="molecule type" value="Genomic_DNA"/>
</dbReference>
<name>A0ABS5T6Q1_9GAMM</name>
<evidence type="ECO:0008006" key="3">
    <source>
        <dbReference type="Google" id="ProtNLM"/>
    </source>
</evidence>
<gene>
    <name evidence="1" type="ORF">HGT73_11845</name>
</gene>
<keyword evidence="2" id="KW-1185">Reference proteome</keyword>
<sequence>MKPVVRRPRRPIGHWVYYSLEEGLLWPCPVHWEWESSYGGWLPFYCSPTLEYIAADPKKVVKRRLDSATTTATVARIREYKLRGSEE</sequence>
<evidence type="ECO:0000313" key="2">
    <source>
        <dbReference type="Proteomes" id="UP000786875"/>
    </source>
</evidence>
<dbReference type="RefSeq" id="WP_214215414.1">
    <property type="nucleotide sequence ID" value="NZ_JABBFO010000012.1"/>
</dbReference>